<evidence type="ECO:0000313" key="2">
    <source>
        <dbReference type="EMBL" id="GMT21381.1"/>
    </source>
</evidence>
<keyword evidence="1" id="KW-1133">Transmembrane helix</keyword>
<dbReference type="AlphaFoldDB" id="A0AAV5VS22"/>
<dbReference type="InterPro" id="IPR052860">
    <property type="entry name" value="NRL-GPCR1"/>
</dbReference>
<feature type="transmembrane region" description="Helical" evidence="1">
    <location>
        <begin position="57"/>
        <end position="80"/>
    </location>
</feature>
<evidence type="ECO:0000313" key="3">
    <source>
        <dbReference type="Proteomes" id="UP001432322"/>
    </source>
</evidence>
<protein>
    <recommendedName>
        <fullName evidence="4">G protein-coupled receptor</fullName>
    </recommendedName>
</protein>
<keyword evidence="1" id="KW-0472">Membrane</keyword>
<dbReference type="PANTHER" id="PTHR47521:SF18">
    <property type="entry name" value="G PROTEIN-COUPLED RECEPTOR-RELATED"/>
    <property type="match status" value="1"/>
</dbReference>
<evidence type="ECO:0008006" key="4">
    <source>
        <dbReference type="Google" id="ProtNLM"/>
    </source>
</evidence>
<proteinExistence type="predicted"/>
<dbReference type="Proteomes" id="UP001432322">
    <property type="component" value="Unassembled WGS sequence"/>
</dbReference>
<feature type="non-terminal residue" evidence="2">
    <location>
        <position position="94"/>
    </location>
</feature>
<gene>
    <name evidence="2" type="ORF">PFISCL1PPCAC_12678</name>
</gene>
<dbReference type="PANTHER" id="PTHR47521">
    <property type="entry name" value="SERPENTINE RECEPTOR, CLASS E (EPSILON)-RELATED"/>
    <property type="match status" value="1"/>
</dbReference>
<keyword evidence="1" id="KW-0812">Transmembrane</keyword>
<feature type="transmembrane region" description="Helical" evidence="1">
    <location>
        <begin position="27"/>
        <end position="51"/>
    </location>
</feature>
<reference evidence="2" key="1">
    <citation type="submission" date="2023-10" db="EMBL/GenBank/DDBJ databases">
        <title>Genome assembly of Pristionchus species.</title>
        <authorList>
            <person name="Yoshida K."/>
            <person name="Sommer R.J."/>
        </authorList>
    </citation>
    <scope>NUCLEOTIDE SEQUENCE</scope>
    <source>
        <strain evidence="2">RS5133</strain>
    </source>
</reference>
<dbReference type="EMBL" id="BTSY01000004">
    <property type="protein sequence ID" value="GMT21381.1"/>
    <property type="molecule type" value="Genomic_DNA"/>
</dbReference>
<feature type="non-terminal residue" evidence="2">
    <location>
        <position position="1"/>
    </location>
</feature>
<sequence>SRQYATMNERALSVRYQMAEILEYSRAVIPVVVFSSFFKSCSLIPCFLWQMGLGHYGVMRVIFFTIHSLNCVIMKTVLIGSHRGLRRTFRIHFS</sequence>
<keyword evidence="3" id="KW-1185">Reference proteome</keyword>
<name>A0AAV5VS22_9BILA</name>
<comment type="caution">
    <text evidence="2">The sequence shown here is derived from an EMBL/GenBank/DDBJ whole genome shotgun (WGS) entry which is preliminary data.</text>
</comment>
<accession>A0AAV5VS22</accession>
<organism evidence="2 3">
    <name type="scientific">Pristionchus fissidentatus</name>
    <dbReference type="NCBI Taxonomy" id="1538716"/>
    <lineage>
        <taxon>Eukaryota</taxon>
        <taxon>Metazoa</taxon>
        <taxon>Ecdysozoa</taxon>
        <taxon>Nematoda</taxon>
        <taxon>Chromadorea</taxon>
        <taxon>Rhabditida</taxon>
        <taxon>Rhabditina</taxon>
        <taxon>Diplogasteromorpha</taxon>
        <taxon>Diplogasteroidea</taxon>
        <taxon>Neodiplogasteridae</taxon>
        <taxon>Pristionchus</taxon>
    </lineage>
</organism>
<evidence type="ECO:0000256" key="1">
    <source>
        <dbReference type="SAM" id="Phobius"/>
    </source>
</evidence>